<dbReference type="Proteomes" id="UP000321891">
    <property type="component" value="Unassembled WGS sequence"/>
</dbReference>
<organism evidence="3 5">
    <name type="scientific">Acetobacter cibinongensis</name>
    <dbReference type="NCBI Taxonomy" id="146475"/>
    <lineage>
        <taxon>Bacteria</taxon>
        <taxon>Pseudomonadati</taxon>
        <taxon>Pseudomonadota</taxon>
        <taxon>Alphaproteobacteria</taxon>
        <taxon>Acetobacterales</taxon>
        <taxon>Acetobacteraceae</taxon>
        <taxon>Acetobacter</taxon>
    </lineage>
</organism>
<feature type="transmembrane region" description="Helical" evidence="2">
    <location>
        <begin position="121"/>
        <end position="140"/>
    </location>
</feature>
<keyword evidence="6" id="KW-1185">Reference proteome</keyword>
<feature type="transmembrane region" description="Helical" evidence="2">
    <location>
        <begin position="98"/>
        <end position="114"/>
    </location>
</feature>
<feature type="transmembrane region" description="Helical" evidence="2">
    <location>
        <begin position="146"/>
        <end position="169"/>
    </location>
</feature>
<feature type="compositionally biased region" description="Basic residues" evidence="1">
    <location>
        <begin position="179"/>
        <end position="190"/>
    </location>
</feature>
<keyword evidence="2" id="KW-0812">Transmembrane</keyword>
<keyword evidence="2" id="KW-1133">Transmembrane helix</keyword>
<dbReference type="AlphaFoldDB" id="A0A0D6N3N9"/>
<evidence type="ECO:0000256" key="2">
    <source>
        <dbReference type="SAM" id="Phobius"/>
    </source>
</evidence>
<feature type="transmembrane region" description="Helical" evidence="2">
    <location>
        <begin position="43"/>
        <end position="64"/>
    </location>
</feature>
<evidence type="ECO:0000256" key="1">
    <source>
        <dbReference type="SAM" id="MobiDB-lite"/>
    </source>
</evidence>
<dbReference type="EMBL" id="BJVU01000002">
    <property type="protein sequence ID" value="GEL58316.1"/>
    <property type="molecule type" value="Genomic_DNA"/>
</dbReference>
<keyword evidence="2" id="KW-0472">Membrane</keyword>
<dbReference type="Proteomes" id="UP000032671">
    <property type="component" value="Unassembled WGS sequence"/>
</dbReference>
<gene>
    <name evidence="3" type="ORF">Abci_010_053</name>
    <name evidence="4" type="ORF">ACI01nite_09180</name>
</gene>
<proteinExistence type="predicted"/>
<sequence length="221" mass="22909">MTLAAILAPLLALCVVARGIGFLSALGVVSAIAMLVDGTDPLHQAGAAFALLFAIGPVWFLSYYQQDNLPERSGPAVPFLALGLMVVLMLAGSRPGVMAFPSGLCIVLAGLVAVTCRQAMVWQWAGLLTCVEGVLLSGIIQKHLMVVGVTVLAGVLIAVLGGMCVHRVLPRLAVVRASGRRQGSKRKKGKKEPGSALGAADAAPHPDYVPKPPRYDGADTP</sequence>
<feature type="transmembrane region" description="Helical" evidence="2">
    <location>
        <begin position="76"/>
        <end position="92"/>
    </location>
</feature>
<reference evidence="4 6" key="2">
    <citation type="submission" date="2019-07" db="EMBL/GenBank/DDBJ databases">
        <title>Whole genome shotgun sequence of Acetobacter cibinongensis NBRC 16605.</title>
        <authorList>
            <person name="Hosoyama A."/>
            <person name="Uohara A."/>
            <person name="Ohji S."/>
            <person name="Ichikawa N."/>
        </authorList>
    </citation>
    <scope>NUCLEOTIDE SEQUENCE [LARGE SCALE GENOMIC DNA]</scope>
    <source>
        <strain evidence="4 6">NBRC 16605</strain>
    </source>
</reference>
<dbReference type="STRING" id="1231339.Abci_010_053"/>
<evidence type="ECO:0000313" key="4">
    <source>
        <dbReference type="EMBL" id="GEL58316.1"/>
    </source>
</evidence>
<dbReference type="EMBL" id="BAMV01000010">
    <property type="protein sequence ID" value="GAN60188.1"/>
    <property type="molecule type" value="Genomic_DNA"/>
</dbReference>
<evidence type="ECO:0000313" key="6">
    <source>
        <dbReference type="Proteomes" id="UP000321891"/>
    </source>
</evidence>
<accession>A0A0D6N3N9</accession>
<evidence type="ECO:0000313" key="5">
    <source>
        <dbReference type="Proteomes" id="UP000032671"/>
    </source>
</evidence>
<protein>
    <submittedName>
        <fullName evidence="3">Uncharacterized protein</fullName>
    </submittedName>
</protein>
<accession>A0A6N3SPK5</accession>
<name>A0A0D6N3N9_9PROT</name>
<feature type="region of interest" description="Disordered" evidence="1">
    <location>
        <begin position="179"/>
        <end position="221"/>
    </location>
</feature>
<evidence type="ECO:0000313" key="3">
    <source>
        <dbReference type="EMBL" id="GAN60188.1"/>
    </source>
</evidence>
<dbReference type="RefSeq" id="WP_244877596.1">
    <property type="nucleotide sequence ID" value="NZ_BAMV01000010.1"/>
</dbReference>
<reference evidence="3 5" key="1">
    <citation type="submission" date="2012-11" db="EMBL/GenBank/DDBJ databases">
        <title>Whole genome sequence of Acetobacter cibinongensis 4H-1.</title>
        <authorList>
            <person name="Azuma Y."/>
            <person name="Higashiura N."/>
            <person name="Hirakawa H."/>
            <person name="Matsushita K."/>
        </authorList>
    </citation>
    <scope>NUCLEOTIDE SEQUENCE [LARGE SCALE GENOMIC DNA]</scope>
    <source>
        <strain evidence="3 5">4H-1</strain>
    </source>
</reference>
<comment type="caution">
    <text evidence="3">The sequence shown here is derived from an EMBL/GenBank/DDBJ whole genome shotgun (WGS) entry which is preliminary data.</text>
</comment>